<evidence type="ECO:0000256" key="4">
    <source>
        <dbReference type="SAM" id="Phobius"/>
    </source>
</evidence>
<evidence type="ECO:0000256" key="3">
    <source>
        <dbReference type="ARBA" id="ARBA00023315"/>
    </source>
</evidence>
<evidence type="ECO:0000256" key="1">
    <source>
        <dbReference type="ARBA" id="ARBA00005189"/>
    </source>
</evidence>
<organism evidence="6 7">
    <name type="scientific">Thalassobaculum litoreum DSM 18839</name>
    <dbReference type="NCBI Taxonomy" id="1123362"/>
    <lineage>
        <taxon>Bacteria</taxon>
        <taxon>Pseudomonadati</taxon>
        <taxon>Pseudomonadota</taxon>
        <taxon>Alphaproteobacteria</taxon>
        <taxon>Rhodospirillales</taxon>
        <taxon>Thalassobaculaceae</taxon>
        <taxon>Thalassobaculum</taxon>
    </lineage>
</organism>
<keyword evidence="4" id="KW-0472">Membrane</keyword>
<dbReference type="SUPFAM" id="SSF69593">
    <property type="entry name" value="Glycerol-3-phosphate (1)-acyltransferase"/>
    <property type="match status" value="1"/>
</dbReference>
<comment type="pathway">
    <text evidence="1">Lipid metabolism.</text>
</comment>
<dbReference type="GO" id="GO:0003841">
    <property type="term" value="F:1-acylglycerol-3-phosphate O-acyltransferase activity"/>
    <property type="evidence" value="ECO:0007669"/>
    <property type="project" value="TreeGrafter"/>
</dbReference>
<dbReference type="CDD" id="cd07989">
    <property type="entry name" value="LPLAT_AGPAT-like"/>
    <property type="match status" value="1"/>
</dbReference>
<sequence length="246" mass="27598">MIYLRSSLFNVVWMVWSLLMAATVPINLLFHRGDDGRFVRRVSRVWSRGTTWLLASICGLHYRVEGREHLPDGPAFLACKHQSAFETFVMNAVVPDLCIIYKRELDAIPLFGWFLRRSRMVSVERGGGASALRDMLERAKAEASKGRCVLIFPEGTRVAVGERGVAHAGLIALVRSLKLPVVPVTLNSGLYWPRKSLLRYPGEVIIRFMPAIEDVERFGRKDMEALVETISAESDLLCGIDRPGDA</sequence>
<keyword evidence="4" id="KW-1133">Transmembrane helix</keyword>
<proteinExistence type="predicted"/>
<dbReference type="Proteomes" id="UP000198615">
    <property type="component" value="Unassembled WGS sequence"/>
</dbReference>
<feature type="domain" description="Phospholipid/glycerol acyltransferase" evidence="5">
    <location>
        <begin position="75"/>
        <end position="189"/>
    </location>
</feature>
<dbReference type="EMBL" id="FNBW01000007">
    <property type="protein sequence ID" value="SDF85528.1"/>
    <property type="molecule type" value="Genomic_DNA"/>
</dbReference>
<name>A0A8G2EYK2_9PROT</name>
<keyword evidence="3 6" id="KW-0012">Acyltransferase</keyword>
<keyword evidence="2 6" id="KW-0808">Transferase</keyword>
<dbReference type="GO" id="GO:0006654">
    <property type="term" value="P:phosphatidic acid biosynthetic process"/>
    <property type="evidence" value="ECO:0007669"/>
    <property type="project" value="TreeGrafter"/>
</dbReference>
<dbReference type="InterPro" id="IPR002123">
    <property type="entry name" value="Plipid/glycerol_acylTrfase"/>
</dbReference>
<dbReference type="SMART" id="SM00563">
    <property type="entry name" value="PlsC"/>
    <property type="match status" value="1"/>
</dbReference>
<evidence type="ECO:0000313" key="7">
    <source>
        <dbReference type="Proteomes" id="UP000198615"/>
    </source>
</evidence>
<accession>A0A8G2EYK2</accession>
<gene>
    <name evidence="6" type="ORF">SAMN05660686_02556</name>
</gene>
<keyword evidence="4" id="KW-0812">Transmembrane</keyword>
<feature type="transmembrane region" description="Helical" evidence="4">
    <location>
        <begin position="12"/>
        <end position="30"/>
    </location>
</feature>
<evidence type="ECO:0000259" key="5">
    <source>
        <dbReference type="SMART" id="SM00563"/>
    </source>
</evidence>
<dbReference type="PANTHER" id="PTHR10434">
    <property type="entry name" value="1-ACYL-SN-GLYCEROL-3-PHOSPHATE ACYLTRANSFERASE"/>
    <property type="match status" value="1"/>
</dbReference>
<keyword evidence="7" id="KW-1185">Reference proteome</keyword>
<comment type="caution">
    <text evidence="6">The sequence shown here is derived from an EMBL/GenBank/DDBJ whole genome shotgun (WGS) entry which is preliminary data.</text>
</comment>
<dbReference type="RefSeq" id="WP_038013963.1">
    <property type="nucleotide sequence ID" value="NZ_FNBW01000007.1"/>
</dbReference>
<evidence type="ECO:0000313" key="6">
    <source>
        <dbReference type="EMBL" id="SDF85528.1"/>
    </source>
</evidence>
<protein>
    <submittedName>
        <fullName evidence="6">1-acyl-sn-glycerol-3-phosphate acyltransferase</fullName>
    </submittedName>
</protein>
<reference evidence="6 7" key="1">
    <citation type="submission" date="2016-10" db="EMBL/GenBank/DDBJ databases">
        <authorList>
            <person name="Varghese N."/>
            <person name="Submissions S."/>
        </authorList>
    </citation>
    <scope>NUCLEOTIDE SEQUENCE [LARGE SCALE GENOMIC DNA]</scope>
    <source>
        <strain evidence="6 7">DSM 18839</strain>
    </source>
</reference>
<dbReference type="AlphaFoldDB" id="A0A8G2EYK2"/>
<evidence type="ECO:0000256" key="2">
    <source>
        <dbReference type="ARBA" id="ARBA00022679"/>
    </source>
</evidence>
<dbReference type="PANTHER" id="PTHR10434:SF40">
    <property type="entry name" value="1-ACYL-SN-GLYCEROL-3-PHOSPHATE ACYLTRANSFERASE"/>
    <property type="match status" value="1"/>
</dbReference>
<dbReference type="Pfam" id="PF01553">
    <property type="entry name" value="Acyltransferase"/>
    <property type="match status" value="1"/>
</dbReference>